<dbReference type="AlphaFoldDB" id="A0A100W3P3"/>
<evidence type="ECO:0000256" key="5">
    <source>
        <dbReference type="SAM" id="SignalP"/>
    </source>
</evidence>
<dbReference type="PROSITE" id="PS01039">
    <property type="entry name" value="SBP_BACTERIAL_3"/>
    <property type="match status" value="1"/>
</dbReference>
<evidence type="ECO:0000256" key="3">
    <source>
        <dbReference type="ARBA" id="ARBA00022729"/>
    </source>
</evidence>
<dbReference type="EMBL" id="BCSX01000045">
    <property type="protein sequence ID" value="GAS91044.1"/>
    <property type="molecule type" value="Genomic_DNA"/>
</dbReference>
<dbReference type="InterPro" id="IPR051455">
    <property type="entry name" value="Bact_solute-bind_prot3"/>
</dbReference>
<comment type="caution">
    <text evidence="7">The sequence shown here is derived from an EMBL/GenBank/DDBJ whole genome shotgun (WGS) entry which is preliminary data.</text>
</comment>
<feature type="domain" description="Solute-binding protein family 3/N-terminal" evidence="6">
    <location>
        <begin position="50"/>
        <end position="269"/>
    </location>
</feature>
<keyword evidence="2" id="KW-0813">Transport</keyword>
<dbReference type="GO" id="GO:0030288">
    <property type="term" value="C:outer membrane-bounded periplasmic space"/>
    <property type="evidence" value="ECO:0007669"/>
    <property type="project" value="TreeGrafter"/>
</dbReference>
<name>A0A100W3P3_9MYCO</name>
<reference evidence="8" key="1">
    <citation type="journal article" date="2016" name="Genome Announc.">
        <title>Draft Genome Sequences of Five Rapidly Growing Mycobacterium Species, M. thermoresistibile, M. fortuitum subsp. acetamidolyticum, M. canariasense, M. brisbanense, and M. novocastrense.</title>
        <authorList>
            <person name="Katahira K."/>
            <person name="Ogura Y."/>
            <person name="Gotoh Y."/>
            <person name="Hayashi T."/>
        </authorList>
    </citation>
    <scope>NUCLEOTIDE SEQUENCE [LARGE SCALE GENOMIC DNA]</scope>
    <source>
        <strain evidence="8">JCM15654</strain>
    </source>
</reference>
<dbReference type="PANTHER" id="PTHR30085:SF6">
    <property type="entry name" value="ABC TRANSPORTER GLUTAMINE-BINDING PROTEIN GLNH"/>
    <property type="match status" value="1"/>
</dbReference>
<dbReference type="InterPro" id="IPR018313">
    <property type="entry name" value="SBP_3_CS"/>
</dbReference>
<evidence type="ECO:0000256" key="1">
    <source>
        <dbReference type="ARBA" id="ARBA00010333"/>
    </source>
</evidence>
<evidence type="ECO:0000256" key="2">
    <source>
        <dbReference type="ARBA" id="ARBA00022448"/>
    </source>
</evidence>
<dbReference type="PROSITE" id="PS51257">
    <property type="entry name" value="PROKAR_LIPOPROTEIN"/>
    <property type="match status" value="1"/>
</dbReference>
<evidence type="ECO:0000313" key="7">
    <source>
        <dbReference type="EMBL" id="GAS91044.1"/>
    </source>
</evidence>
<dbReference type="PANTHER" id="PTHR30085">
    <property type="entry name" value="AMINO ACID ABC TRANSPORTER PERMEASE"/>
    <property type="match status" value="1"/>
</dbReference>
<dbReference type="Proteomes" id="UP000069620">
    <property type="component" value="Unassembled WGS sequence"/>
</dbReference>
<comment type="similarity">
    <text evidence="1 4">Belongs to the bacterial solute-binding protein 3 family.</text>
</comment>
<evidence type="ECO:0000256" key="4">
    <source>
        <dbReference type="RuleBase" id="RU003744"/>
    </source>
</evidence>
<dbReference type="SMART" id="SM00062">
    <property type="entry name" value="PBPb"/>
    <property type="match status" value="1"/>
</dbReference>
<dbReference type="CDD" id="cd13696">
    <property type="entry name" value="PBP2_Atu4678_like"/>
    <property type="match status" value="1"/>
</dbReference>
<accession>A0A100W3P3</accession>
<evidence type="ECO:0000313" key="8">
    <source>
        <dbReference type="Proteomes" id="UP000069620"/>
    </source>
</evidence>
<dbReference type="Gene3D" id="3.40.190.10">
    <property type="entry name" value="Periplasmic binding protein-like II"/>
    <property type="match status" value="2"/>
</dbReference>
<feature type="chain" id="PRO_5007089830" evidence="5">
    <location>
        <begin position="25"/>
        <end position="278"/>
    </location>
</feature>
<evidence type="ECO:0000259" key="6">
    <source>
        <dbReference type="SMART" id="SM00062"/>
    </source>
</evidence>
<reference evidence="8" key="2">
    <citation type="submission" date="2016-02" db="EMBL/GenBank/DDBJ databases">
        <title>Draft genome sequence of five rapidly growing Mycobacterium species.</title>
        <authorList>
            <person name="Katahira K."/>
            <person name="Gotou Y."/>
            <person name="Iida K."/>
            <person name="Ogura Y."/>
            <person name="Hayashi T."/>
        </authorList>
    </citation>
    <scope>NUCLEOTIDE SEQUENCE [LARGE SCALE GENOMIC DNA]</scope>
    <source>
        <strain evidence="8">JCM15654</strain>
    </source>
</reference>
<dbReference type="OrthoDB" id="9768183at2"/>
<dbReference type="STRING" id="146020.RMCB_5140"/>
<gene>
    <name evidence="7" type="ORF">RMCB_5140</name>
</gene>
<dbReference type="GO" id="GO:0005576">
    <property type="term" value="C:extracellular region"/>
    <property type="evidence" value="ECO:0007669"/>
    <property type="project" value="TreeGrafter"/>
</dbReference>
<proteinExistence type="inferred from homology"/>
<dbReference type="SUPFAM" id="SSF53850">
    <property type="entry name" value="Periplasmic binding protein-like II"/>
    <property type="match status" value="1"/>
</dbReference>
<sequence length="278" mass="29777">MKLSRSLRKVVALCAAAAVIPAAAACTPMPAGGGAAAADSTLKHVLAAGTLKVASCLSFTPFGFTNSDGKPDGYDVDIANELAKDMGVKLEVVDTTSSNRIPNLQTNKVDVVFCNFTRTLDRAKEISFTNPYVVATEGLLVRTGSGVNSLEDMKGRTIAVVKGSTNADVLRERGIDVNVAEFDSSQAAVLAVKQGQADAMVEDSNFLQYQAKLNPGLTVVTSKLVPLEYNAFGVKQGDQVWVDYLNLFLFELNTSGKNLELYRKWFGADPRFPLQPAF</sequence>
<dbReference type="GO" id="GO:0006865">
    <property type="term" value="P:amino acid transport"/>
    <property type="evidence" value="ECO:0007669"/>
    <property type="project" value="TreeGrafter"/>
</dbReference>
<keyword evidence="3 5" id="KW-0732">Signal</keyword>
<dbReference type="Pfam" id="PF00497">
    <property type="entry name" value="SBP_bac_3"/>
    <property type="match status" value="1"/>
</dbReference>
<dbReference type="RefSeq" id="WP_062831038.1">
    <property type="nucleotide sequence ID" value="NZ_BCSX01000045.1"/>
</dbReference>
<organism evidence="7 8">
    <name type="scientific">Mycolicibacterium brisbanense</name>
    <dbReference type="NCBI Taxonomy" id="146020"/>
    <lineage>
        <taxon>Bacteria</taxon>
        <taxon>Bacillati</taxon>
        <taxon>Actinomycetota</taxon>
        <taxon>Actinomycetes</taxon>
        <taxon>Mycobacteriales</taxon>
        <taxon>Mycobacteriaceae</taxon>
        <taxon>Mycolicibacterium</taxon>
    </lineage>
</organism>
<protein>
    <submittedName>
        <fullName evidence="7">Family 3 extracellular solute-binding protein</fullName>
    </submittedName>
</protein>
<feature type="signal peptide" evidence="5">
    <location>
        <begin position="1"/>
        <end position="24"/>
    </location>
</feature>
<dbReference type="InterPro" id="IPR001638">
    <property type="entry name" value="Solute-binding_3/MltF_N"/>
</dbReference>
<keyword evidence="8" id="KW-1185">Reference proteome</keyword>